<feature type="region of interest" description="Disordered" evidence="1">
    <location>
        <begin position="204"/>
        <end position="233"/>
    </location>
</feature>
<protein>
    <submittedName>
        <fullName evidence="3">Uncharacterized protein</fullName>
    </submittedName>
</protein>
<dbReference type="Proteomes" id="UP001237642">
    <property type="component" value="Unassembled WGS sequence"/>
</dbReference>
<comment type="caution">
    <text evidence="3">The sequence shown here is derived from an EMBL/GenBank/DDBJ whole genome shotgun (WGS) entry which is preliminary data.</text>
</comment>
<evidence type="ECO:0000256" key="2">
    <source>
        <dbReference type="SAM" id="Phobius"/>
    </source>
</evidence>
<evidence type="ECO:0000313" key="4">
    <source>
        <dbReference type="Proteomes" id="UP001237642"/>
    </source>
</evidence>
<evidence type="ECO:0000313" key="3">
    <source>
        <dbReference type="EMBL" id="KAK1403416.1"/>
    </source>
</evidence>
<reference evidence="3" key="2">
    <citation type="submission" date="2023-05" db="EMBL/GenBank/DDBJ databases">
        <authorList>
            <person name="Schelkunov M.I."/>
        </authorList>
    </citation>
    <scope>NUCLEOTIDE SEQUENCE</scope>
    <source>
        <strain evidence="3">Hsosn_3</strain>
        <tissue evidence="3">Leaf</tissue>
    </source>
</reference>
<proteinExistence type="predicted"/>
<gene>
    <name evidence="3" type="ORF">POM88_003021</name>
</gene>
<dbReference type="EMBL" id="JAUIZM010000001">
    <property type="protein sequence ID" value="KAK1403416.1"/>
    <property type="molecule type" value="Genomic_DNA"/>
</dbReference>
<evidence type="ECO:0000256" key="1">
    <source>
        <dbReference type="SAM" id="MobiDB-lite"/>
    </source>
</evidence>
<keyword evidence="2" id="KW-0472">Membrane</keyword>
<dbReference type="AlphaFoldDB" id="A0AAD8JGT0"/>
<reference evidence="3" key="1">
    <citation type="submission" date="2023-02" db="EMBL/GenBank/DDBJ databases">
        <title>Genome of toxic invasive species Heracleum sosnowskyi carries increased number of genes despite the absence of recent whole-genome duplications.</title>
        <authorList>
            <person name="Schelkunov M."/>
            <person name="Shtratnikova V."/>
            <person name="Makarenko M."/>
            <person name="Klepikova A."/>
            <person name="Omelchenko D."/>
            <person name="Novikova G."/>
            <person name="Obukhova E."/>
            <person name="Bogdanov V."/>
            <person name="Penin A."/>
            <person name="Logacheva M."/>
        </authorList>
    </citation>
    <scope>NUCLEOTIDE SEQUENCE</scope>
    <source>
        <strain evidence="3">Hsosn_3</strain>
        <tissue evidence="3">Leaf</tissue>
    </source>
</reference>
<organism evidence="3 4">
    <name type="scientific">Heracleum sosnowskyi</name>
    <dbReference type="NCBI Taxonomy" id="360622"/>
    <lineage>
        <taxon>Eukaryota</taxon>
        <taxon>Viridiplantae</taxon>
        <taxon>Streptophyta</taxon>
        <taxon>Embryophyta</taxon>
        <taxon>Tracheophyta</taxon>
        <taxon>Spermatophyta</taxon>
        <taxon>Magnoliopsida</taxon>
        <taxon>eudicotyledons</taxon>
        <taxon>Gunneridae</taxon>
        <taxon>Pentapetalae</taxon>
        <taxon>asterids</taxon>
        <taxon>campanulids</taxon>
        <taxon>Apiales</taxon>
        <taxon>Apiaceae</taxon>
        <taxon>Apioideae</taxon>
        <taxon>apioid superclade</taxon>
        <taxon>Tordylieae</taxon>
        <taxon>Tordyliinae</taxon>
        <taxon>Heracleum</taxon>
    </lineage>
</organism>
<name>A0AAD8JGT0_9APIA</name>
<accession>A0AAD8JGT0</accession>
<keyword evidence="4" id="KW-1185">Reference proteome</keyword>
<keyword evidence="2" id="KW-0812">Transmembrane</keyword>
<feature type="compositionally biased region" description="Polar residues" evidence="1">
    <location>
        <begin position="208"/>
        <end position="233"/>
    </location>
</feature>
<keyword evidence="2" id="KW-1133">Transmembrane helix</keyword>
<feature type="transmembrane region" description="Helical" evidence="2">
    <location>
        <begin position="62"/>
        <end position="85"/>
    </location>
</feature>
<sequence>MNTSNIPIAEYTWPRFYQAGGNHGTFVQHYDHVKTQGIYLEEASEGASEIVLRFNLETAVRVLFILQPFFILLLLLQPPLLNFILNPHFCLFFVFDANFNHLRLDNFNFFRSDFVSNVKKIRKIDDCNKENDSGSNMKKTSKSVDLNKENASCIDGSNMKKTNNSVGLNKENIAFNSNVLKSSLLSGNYSHSYRTPVVEKSIPRTPFSDLSNSSNIEGGMNNSKKVPRSSNYSTPVVGKNVAKTPFFDISNSSNIESGMNNNSMCFTKSNSNNSAKVQRTLVVGSGQSCLSEVSGGKKQNSVVDAQARKKHHRKVDPEVAVSSTSRLFEEIRDDVDYDNVEHSTVQESLDGSSDEEEDLFWDDDYIYQDDEEDVLVDDVVQLKDPHVCTVSDGYATLGPPTAKCSKCDAIMWKEERVNKNVKRGVPKFSICCSQGEIKLPPTPPTPGYLTELYSDPKKSADGRIACSIRR</sequence>